<accession>A0A544QNE0</accession>
<dbReference type="SUPFAM" id="SSF55811">
    <property type="entry name" value="Nudix"/>
    <property type="match status" value="1"/>
</dbReference>
<dbReference type="RefSeq" id="WP_142443543.1">
    <property type="nucleotide sequence ID" value="NZ_SESI01000002.1"/>
</dbReference>
<dbReference type="GO" id="GO:0019693">
    <property type="term" value="P:ribose phosphate metabolic process"/>
    <property type="evidence" value="ECO:0007669"/>
    <property type="project" value="TreeGrafter"/>
</dbReference>
<organism evidence="4 5">
    <name type="scientific">Halonotius roseus</name>
    <dbReference type="NCBI Taxonomy" id="2511997"/>
    <lineage>
        <taxon>Archaea</taxon>
        <taxon>Methanobacteriati</taxon>
        <taxon>Methanobacteriota</taxon>
        <taxon>Stenosarchaea group</taxon>
        <taxon>Halobacteria</taxon>
        <taxon>Halobacteriales</taxon>
        <taxon>Haloferacaceae</taxon>
        <taxon>Halonotius</taxon>
    </lineage>
</organism>
<dbReference type="PROSITE" id="PS00893">
    <property type="entry name" value="NUDIX_BOX"/>
    <property type="match status" value="1"/>
</dbReference>
<evidence type="ECO:0000313" key="4">
    <source>
        <dbReference type="EMBL" id="TQQ80429.1"/>
    </source>
</evidence>
<dbReference type="OrthoDB" id="104705at2157"/>
<gene>
    <name evidence="4" type="ORF">EWF95_08040</name>
</gene>
<evidence type="ECO:0000259" key="3">
    <source>
        <dbReference type="PROSITE" id="PS51462"/>
    </source>
</evidence>
<dbReference type="Pfam" id="PF00293">
    <property type="entry name" value="NUDIX"/>
    <property type="match status" value="1"/>
</dbReference>
<evidence type="ECO:0000256" key="1">
    <source>
        <dbReference type="ARBA" id="ARBA00001946"/>
    </source>
</evidence>
<dbReference type="InterPro" id="IPR000086">
    <property type="entry name" value="NUDIX_hydrolase_dom"/>
</dbReference>
<dbReference type="PANTHER" id="PTHR11839:SF18">
    <property type="entry name" value="NUDIX HYDROLASE DOMAIN-CONTAINING PROTEIN"/>
    <property type="match status" value="1"/>
</dbReference>
<dbReference type="GO" id="GO:0016787">
    <property type="term" value="F:hydrolase activity"/>
    <property type="evidence" value="ECO:0007669"/>
    <property type="project" value="UniProtKB-KW"/>
</dbReference>
<evidence type="ECO:0000313" key="5">
    <source>
        <dbReference type="Proteomes" id="UP000315385"/>
    </source>
</evidence>
<proteinExistence type="predicted"/>
<feature type="domain" description="Nudix hydrolase" evidence="3">
    <location>
        <begin position="43"/>
        <end position="177"/>
    </location>
</feature>
<comment type="cofactor">
    <cofactor evidence="1">
        <name>Mg(2+)</name>
        <dbReference type="ChEBI" id="CHEBI:18420"/>
    </cofactor>
</comment>
<dbReference type="AlphaFoldDB" id="A0A544QNE0"/>
<dbReference type="Proteomes" id="UP000315385">
    <property type="component" value="Unassembled WGS sequence"/>
</dbReference>
<protein>
    <submittedName>
        <fullName evidence="4">NUDIX hydrolase</fullName>
    </submittedName>
</protein>
<name>A0A544QNE0_9EURY</name>
<dbReference type="CDD" id="cd03424">
    <property type="entry name" value="NUDIX_ADPRase_Nudt5_UGPPase_Nudt14"/>
    <property type="match status" value="1"/>
</dbReference>
<dbReference type="EMBL" id="SESI01000002">
    <property type="protein sequence ID" value="TQQ80429.1"/>
    <property type="molecule type" value="Genomic_DNA"/>
</dbReference>
<evidence type="ECO:0000256" key="2">
    <source>
        <dbReference type="ARBA" id="ARBA00022801"/>
    </source>
</evidence>
<dbReference type="Gene3D" id="3.90.79.10">
    <property type="entry name" value="Nucleoside Triphosphate Pyrophosphohydrolase"/>
    <property type="match status" value="1"/>
</dbReference>
<sequence>MTDDPLRWETLDTDIDYACPGFDVRRDDVRLPDGTETDYHYVDESPAVVVLPLTPDGDIVVIEEWRQAVDRVNRGLPAGSMEGDEEPADAAHRELREETGYKADRIEPLLTTEPSNGIANSVHHHFVAYDCEPTAEQQLDANESIRVDTVDYDDYLDSVVNDDLNDGRSALTLLQYELTH</sequence>
<comment type="caution">
    <text evidence="4">The sequence shown here is derived from an EMBL/GenBank/DDBJ whole genome shotgun (WGS) entry which is preliminary data.</text>
</comment>
<dbReference type="InterPro" id="IPR015797">
    <property type="entry name" value="NUDIX_hydrolase-like_dom_sf"/>
</dbReference>
<dbReference type="PANTHER" id="PTHR11839">
    <property type="entry name" value="UDP/ADP-SUGAR PYROPHOSPHATASE"/>
    <property type="match status" value="1"/>
</dbReference>
<reference evidence="4 5" key="1">
    <citation type="submission" date="2019-02" db="EMBL/GenBank/DDBJ databases">
        <title>Halonotius sp. a new haloqrchaeon isolated from saline water.</title>
        <authorList>
            <person name="Duran-Viseras A."/>
            <person name="Sanchez-Porro C."/>
            <person name="Ventosa A."/>
        </authorList>
    </citation>
    <scope>NUCLEOTIDE SEQUENCE [LARGE SCALE GENOMIC DNA]</scope>
    <source>
        <strain evidence="4 5">F9-27</strain>
    </source>
</reference>
<keyword evidence="5" id="KW-1185">Reference proteome</keyword>
<dbReference type="GO" id="GO:0006753">
    <property type="term" value="P:nucleoside phosphate metabolic process"/>
    <property type="evidence" value="ECO:0007669"/>
    <property type="project" value="TreeGrafter"/>
</dbReference>
<dbReference type="PROSITE" id="PS51462">
    <property type="entry name" value="NUDIX"/>
    <property type="match status" value="1"/>
</dbReference>
<keyword evidence="2 4" id="KW-0378">Hydrolase</keyword>
<dbReference type="InterPro" id="IPR020084">
    <property type="entry name" value="NUDIX_hydrolase_CS"/>
</dbReference>